<dbReference type="RefSeq" id="XP_008865867.1">
    <property type="nucleotide sequence ID" value="XM_008867645.1"/>
</dbReference>
<dbReference type="EMBL" id="KI913956">
    <property type="protein sequence ID" value="ETW06090.1"/>
    <property type="molecule type" value="Genomic_DNA"/>
</dbReference>
<dbReference type="AlphaFoldDB" id="A0A024UIS3"/>
<evidence type="ECO:0000313" key="1">
    <source>
        <dbReference type="EMBL" id="ETW06090.1"/>
    </source>
</evidence>
<proteinExistence type="predicted"/>
<dbReference type="GeneID" id="20080734"/>
<reference evidence="1" key="1">
    <citation type="submission" date="2013-12" db="EMBL/GenBank/DDBJ databases">
        <title>The Genome Sequence of Aphanomyces invadans NJM9701.</title>
        <authorList>
            <consortium name="The Broad Institute Genomics Platform"/>
            <person name="Russ C."/>
            <person name="Tyler B."/>
            <person name="van West P."/>
            <person name="Dieguez-Uribeondo J."/>
            <person name="Young S.K."/>
            <person name="Zeng Q."/>
            <person name="Gargeya S."/>
            <person name="Fitzgerald M."/>
            <person name="Abouelleil A."/>
            <person name="Alvarado L."/>
            <person name="Chapman S.B."/>
            <person name="Gainer-Dewar J."/>
            <person name="Goldberg J."/>
            <person name="Griggs A."/>
            <person name="Gujja S."/>
            <person name="Hansen M."/>
            <person name="Howarth C."/>
            <person name="Imamovic A."/>
            <person name="Ireland A."/>
            <person name="Larimer J."/>
            <person name="McCowan C."/>
            <person name="Murphy C."/>
            <person name="Pearson M."/>
            <person name="Poon T.W."/>
            <person name="Priest M."/>
            <person name="Roberts A."/>
            <person name="Saif S."/>
            <person name="Shea T."/>
            <person name="Sykes S."/>
            <person name="Wortman J."/>
            <person name="Nusbaum C."/>
            <person name="Birren B."/>
        </authorList>
    </citation>
    <scope>NUCLEOTIDE SEQUENCE [LARGE SCALE GENOMIC DNA]</scope>
    <source>
        <strain evidence="1">NJM9701</strain>
    </source>
</reference>
<sequence length="161" mass="17670">MTMAVSTHSWQAKFGRPSQLLRSDCANSNIAPNVHVKVLECAAEWKIYQVHDPDIVENTRPNFPATDASDNVALIRCLLNSFLLPGSSSSTPTSLKRVPIPSRTALYFRLPQGTALFQMTSSAGAMARHPPGTRALAATSMWQLSFHGDLVHLYALLLDHE</sequence>
<accession>A0A024UIS3</accession>
<organism evidence="1">
    <name type="scientific">Aphanomyces invadans</name>
    <dbReference type="NCBI Taxonomy" id="157072"/>
    <lineage>
        <taxon>Eukaryota</taxon>
        <taxon>Sar</taxon>
        <taxon>Stramenopiles</taxon>
        <taxon>Oomycota</taxon>
        <taxon>Saprolegniomycetes</taxon>
        <taxon>Saprolegniales</taxon>
        <taxon>Verrucalvaceae</taxon>
        <taxon>Aphanomyces</taxon>
    </lineage>
</organism>
<protein>
    <submittedName>
        <fullName evidence="1">Uncharacterized protein</fullName>
    </submittedName>
</protein>
<dbReference type="VEuPathDB" id="FungiDB:H310_03684"/>
<name>A0A024UIS3_9STRA</name>
<gene>
    <name evidence="1" type="ORF">H310_03684</name>
</gene>